<keyword evidence="1" id="KW-1133">Transmembrane helix</keyword>
<evidence type="ECO:0000256" key="1">
    <source>
        <dbReference type="SAM" id="Phobius"/>
    </source>
</evidence>
<feature type="transmembrane region" description="Helical" evidence="1">
    <location>
        <begin position="78"/>
        <end position="98"/>
    </location>
</feature>
<feature type="transmembrane region" description="Helical" evidence="1">
    <location>
        <begin position="53"/>
        <end position="71"/>
    </location>
</feature>
<proteinExistence type="predicted"/>
<dbReference type="RefSeq" id="WP_387343588.1">
    <property type="nucleotide sequence ID" value="NZ_JBIAXI010000012.1"/>
</dbReference>
<organism evidence="2 3">
    <name type="scientific">Microtetraspora fusca</name>
    <dbReference type="NCBI Taxonomy" id="1997"/>
    <lineage>
        <taxon>Bacteria</taxon>
        <taxon>Bacillati</taxon>
        <taxon>Actinomycetota</taxon>
        <taxon>Actinomycetes</taxon>
        <taxon>Streptosporangiales</taxon>
        <taxon>Streptosporangiaceae</taxon>
        <taxon>Microtetraspora</taxon>
    </lineage>
</organism>
<gene>
    <name evidence="2" type="ORF">ACFY05_21290</name>
</gene>
<evidence type="ECO:0000313" key="2">
    <source>
        <dbReference type="EMBL" id="MFF4775392.1"/>
    </source>
</evidence>
<reference evidence="2 3" key="1">
    <citation type="submission" date="2024-10" db="EMBL/GenBank/DDBJ databases">
        <title>The Natural Products Discovery Center: Release of the First 8490 Sequenced Strains for Exploring Actinobacteria Biosynthetic Diversity.</title>
        <authorList>
            <person name="Kalkreuter E."/>
            <person name="Kautsar S.A."/>
            <person name="Yang D."/>
            <person name="Bader C.D."/>
            <person name="Teijaro C.N."/>
            <person name="Fluegel L."/>
            <person name="Davis C.M."/>
            <person name="Simpson J.R."/>
            <person name="Lauterbach L."/>
            <person name="Steele A.D."/>
            <person name="Gui C."/>
            <person name="Meng S."/>
            <person name="Li G."/>
            <person name="Viehrig K."/>
            <person name="Ye F."/>
            <person name="Su P."/>
            <person name="Kiefer A.F."/>
            <person name="Nichols A."/>
            <person name="Cepeda A.J."/>
            <person name="Yan W."/>
            <person name="Fan B."/>
            <person name="Jiang Y."/>
            <person name="Adhikari A."/>
            <person name="Zheng C.-J."/>
            <person name="Schuster L."/>
            <person name="Cowan T.M."/>
            <person name="Smanski M.J."/>
            <person name="Chevrette M.G."/>
            <person name="De Carvalho L.P.S."/>
            <person name="Shen B."/>
        </authorList>
    </citation>
    <scope>NUCLEOTIDE SEQUENCE [LARGE SCALE GENOMIC DNA]</scope>
    <source>
        <strain evidence="2 3">NPDC001281</strain>
    </source>
</reference>
<evidence type="ECO:0008006" key="4">
    <source>
        <dbReference type="Google" id="ProtNLM"/>
    </source>
</evidence>
<evidence type="ECO:0000313" key="3">
    <source>
        <dbReference type="Proteomes" id="UP001602119"/>
    </source>
</evidence>
<keyword evidence="3" id="KW-1185">Reference proteome</keyword>
<dbReference type="Proteomes" id="UP001602119">
    <property type="component" value="Unassembled WGS sequence"/>
</dbReference>
<sequence length="141" mass="15057">MVNEGSSRARRIRDGARIGVILAVASLVNYLAWLGWDQERDVEPDGSLSGPYQPWQVAGLVVVMGILAAVSGRRGHPWIGTISVAGVMWVSWSVNALFSDNSGLWVVGAAALLPAVFFGVGLVAFLTPLRKTAGREGRRAE</sequence>
<dbReference type="EMBL" id="JBIAXI010000012">
    <property type="protein sequence ID" value="MFF4775392.1"/>
    <property type="molecule type" value="Genomic_DNA"/>
</dbReference>
<comment type="caution">
    <text evidence="2">The sequence shown here is derived from an EMBL/GenBank/DDBJ whole genome shotgun (WGS) entry which is preliminary data.</text>
</comment>
<keyword evidence="1" id="KW-0472">Membrane</keyword>
<feature type="transmembrane region" description="Helical" evidence="1">
    <location>
        <begin position="15"/>
        <end position="33"/>
    </location>
</feature>
<name>A0ABW6V7U9_MICFU</name>
<keyword evidence="1" id="KW-0812">Transmembrane</keyword>
<accession>A0ABW6V7U9</accession>
<feature type="transmembrane region" description="Helical" evidence="1">
    <location>
        <begin position="104"/>
        <end position="129"/>
    </location>
</feature>
<protein>
    <recommendedName>
        <fullName evidence="4">Tryptophan-rich sensory protein</fullName>
    </recommendedName>
</protein>